<organism evidence="4 5">
    <name type="scientific">Aquipuribacter nitratireducens</name>
    <dbReference type="NCBI Taxonomy" id="650104"/>
    <lineage>
        <taxon>Bacteria</taxon>
        <taxon>Bacillati</taxon>
        <taxon>Actinomycetota</taxon>
        <taxon>Actinomycetes</taxon>
        <taxon>Micrococcales</taxon>
        <taxon>Intrasporangiaceae</taxon>
        <taxon>Aquipuribacter</taxon>
    </lineage>
</organism>
<dbReference type="SUPFAM" id="SSF63817">
    <property type="entry name" value="Sortase"/>
    <property type="match status" value="1"/>
</dbReference>
<reference evidence="5" key="1">
    <citation type="journal article" date="2019" name="Int. J. Syst. Evol. Microbiol.">
        <title>The Global Catalogue of Microorganisms (GCM) 10K type strain sequencing project: providing services to taxonomists for standard genome sequencing and annotation.</title>
        <authorList>
            <consortium name="The Broad Institute Genomics Platform"/>
            <consortium name="The Broad Institute Genome Sequencing Center for Infectious Disease"/>
            <person name="Wu L."/>
            <person name="Ma J."/>
        </authorList>
    </citation>
    <scope>NUCLEOTIDE SEQUENCE [LARGE SCALE GENOMIC DNA]</scope>
    <source>
        <strain evidence="5">CCUG 43114</strain>
    </source>
</reference>
<dbReference type="Pfam" id="PF04203">
    <property type="entry name" value="Sortase"/>
    <property type="match status" value="1"/>
</dbReference>
<feature type="compositionally biased region" description="Low complexity" evidence="2">
    <location>
        <begin position="75"/>
        <end position="100"/>
    </location>
</feature>
<dbReference type="InterPro" id="IPR023365">
    <property type="entry name" value="Sortase_dom-sf"/>
</dbReference>
<feature type="transmembrane region" description="Helical" evidence="3">
    <location>
        <begin position="21"/>
        <end position="44"/>
    </location>
</feature>
<protein>
    <submittedName>
        <fullName evidence="4">Class F sortase</fullName>
    </submittedName>
</protein>
<sequence>MTGQARHRADPVPGAVRRQTLLTAVVVAATVGLGSLLALAAGGFEADPAASPSPEGSRAVTAATPSPASSPSPSPSAAAARSARVPADPAATSPSAPAPARTTIGPVDPGVAVTAPLRPVGLSVPAIDLETRLIELGTEADGTLEVPDDPDDAGWFTASAVPGARGPSIIAGHVDSADGVAVFTRLGELAPGDAVAVTLEDGSMAAFVVSSVQQFPKEEFPTDEVYGPSPVPVLRLVTCGGEFDRAAASYRDNVVVEAVPAP</sequence>
<keyword evidence="5" id="KW-1185">Reference proteome</keyword>
<dbReference type="Gene3D" id="2.40.260.10">
    <property type="entry name" value="Sortase"/>
    <property type="match status" value="1"/>
</dbReference>
<keyword evidence="3" id="KW-0472">Membrane</keyword>
<accession>A0ABW0GK36</accession>
<dbReference type="Proteomes" id="UP001596122">
    <property type="component" value="Unassembled WGS sequence"/>
</dbReference>
<evidence type="ECO:0000313" key="5">
    <source>
        <dbReference type="Proteomes" id="UP001596122"/>
    </source>
</evidence>
<dbReference type="EMBL" id="JBHSLD010000004">
    <property type="protein sequence ID" value="MFC5379979.1"/>
    <property type="molecule type" value="Genomic_DNA"/>
</dbReference>
<evidence type="ECO:0000313" key="4">
    <source>
        <dbReference type="EMBL" id="MFC5379979.1"/>
    </source>
</evidence>
<keyword evidence="3" id="KW-0812">Transmembrane</keyword>
<feature type="compositionally biased region" description="Low complexity" evidence="2">
    <location>
        <begin position="57"/>
        <end position="67"/>
    </location>
</feature>
<keyword evidence="3" id="KW-1133">Transmembrane helix</keyword>
<name>A0ABW0GK36_9MICO</name>
<evidence type="ECO:0000256" key="3">
    <source>
        <dbReference type="SAM" id="Phobius"/>
    </source>
</evidence>
<dbReference type="InterPro" id="IPR042001">
    <property type="entry name" value="Sortase_F"/>
</dbReference>
<feature type="region of interest" description="Disordered" evidence="2">
    <location>
        <begin position="46"/>
        <end position="107"/>
    </location>
</feature>
<gene>
    <name evidence="4" type="ORF">ACFPJ6_04160</name>
</gene>
<proteinExistence type="predicted"/>
<evidence type="ECO:0000256" key="1">
    <source>
        <dbReference type="ARBA" id="ARBA00022801"/>
    </source>
</evidence>
<dbReference type="InterPro" id="IPR005754">
    <property type="entry name" value="Sortase"/>
</dbReference>
<dbReference type="NCBIfam" id="NF033748">
    <property type="entry name" value="class_F_sortase"/>
    <property type="match status" value="1"/>
</dbReference>
<comment type="caution">
    <text evidence="4">The sequence shown here is derived from an EMBL/GenBank/DDBJ whole genome shotgun (WGS) entry which is preliminary data.</text>
</comment>
<dbReference type="RefSeq" id="WP_340271471.1">
    <property type="nucleotide sequence ID" value="NZ_JBBEOG010000011.1"/>
</dbReference>
<keyword evidence="1" id="KW-0378">Hydrolase</keyword>
<dbReference type="CDD" id="cd05829">
    <property type="entry name" value="Sortase_F"/>
    <property type="match status" value="1"/>
</dbReference>
<evidence type="ECO:0000256" key="2">
    <source>
        <dbReference type="SAM" id="MobiDB-lite"/>
    </source>
</evidence>